<reference evidence="1" key="1">
    <citation type="journal article" date="2020" name="Fungal Divers.">
        <title>Resolving the Mortierellaceae phylogeny through synthesis of multi-gene phylogenetics and phylogenomics.</title>
        <authorList>
            <person name="Vandepol N."/>
            <person name="Liber J."/>
            <person name="Desiro A."/>
            <person name="Na H."/>
            <person name="Kennedy M."/>
            <person name="Barry K."/>
            <person name="Grigoriev I.V."/>
            <person name="Miller A.N."/>
            <person name="O'Donnell K."/>
            <person name="Stajich J.E."/>
            <person name="Bonito G."/>
        </authorList>
    </citation>
    <scope>NUCLEOTIDE SEQUENCE</scope>
    <source>
        <strain evidence="1">NRRL 6426</strain>
    </source>
</reference>
<comment type="caution">
    <text evidence="1">The sequence shown here is derived from an EMBL/GenBank/DDBJ whole genome shotgun (WGS) entry which is preliminary data.</text>
</comment>
<dbReference type="Gene3D" id="2.80.10.50">
    <property type="match status" value="1"/>
</dbReference>
<sequence>MSRQAGSLCRSQPYSMKSSTIVAILSAISALSIHFCVAASRLTDGIYTIRSSQGSYLVDNKATPGDMVEFSRSTAVSSSPAAQWTVAQNKAASNPNLFSIQNRQSNLYLSLDHSMDTRRNPYTNDEPVKMQKERHDWYLDTTAVAGYYDIESPVMGHQEKAYAIKTPDEGDAAQREDRGLTLKAVGELPSTHQGWLFEAVE</sequence>
<organism evidence="1 2">
    <name type="scientific">Linnemannia schmuckeri</name>
    <dbReference type="NCBI Taxonomy" id="64567"/>
    <lineage>
        <taxon>Eukaryota</taxon>
        <taxon>Fungi</taxon>
        <taxon>Fungi incertae sedis</taxon>
        <taxon>Mucoromycota</taxon>
        <taxon>Mortierellomycotina</taxon>
        <taxon>Mortierellomycetes</taxon>
        <taxon>Mortierellales</taxon>
        <taxon>Mortierellaceae</taxon>
        <taxon>Linnemannia</taxon>
    </lineage>
</organism>
<evidence type="ECO:0000313" key="1">
    <source>
        <dbReference type="EMBL" id="KAF9148580.1"/>
    </source>
</evidence>
<keyword evidence="2" id="KW-1185">Reference proteome</keyword>
<name>A0A9P5RYP5_9FUNG</name>
<protein>
    <submittedName>
        <fullName evidence="1">Uncharacterized protein</fullName>
    </submittedName>
</protein>
<dbReference type="AlphaFoldDB" id="A0A9P5RYP5"/>
<proteinExistence type="predicted"/>
<dbReference type="OrthoDB" id="2379456at2759"/>
<gene>
    <name evidence="1" type="ORF">BG015_009674</name>
</gene>
<accession>A0A9P5RYP5</accession>
<dbReference type="EMBL" id="JAAAUQ010000639">
    <property type="protein sequence ID" value="KAF9148580.1"/>
    <property type="molecule type" value="Genomic_DNA"/>
</dbReference>
<dbReference type="Proteomes" id="UP000748756">
    <property type="component" value="Unassembled WGS sequence"/>
</dbReference>
<evidence type="ECO:0000313" key="2">
    <source>
        <dbReference type="Proteomes" id="UP000748756"/>
    </source>
</evidence>